<evidence type="ECO:0000259" key="2">
    <source>
        <dbReference type="Pfam" id="PF07929"/>
    </source>
</evidence>
<keyword evidence="4" id="KW-1185">Reference proteome</keyword>
<sequence length="242" mass="27056">MTTIGRNSDKAIGFDKTNRRTAHAPEEGQGWRRDAIALTPWGPPLLSTVLEARNQARTTEVAALEAALTLDWLLDPIAAFEDWSRSIRSVLPEWQKDLDPPEADVQPGAHQFKVSLGARCWRRIRCGVETSFAVLASTILDAFDFDHDHLYRFSYQNRYGQMIEIDHFALVGETDNAVADEVLIGDLSLSEGQRIEFLFGLGDAWTFGILVERPEAGPVRPAPLILESYGEAPAQYGDEWDD</sequence>
<organism evidence="3 4">
    <name type="scientific">Thiocapsa rosea</name>
    <dbReference type="NCBI Taxonomy" id="69360"/>
    <lineage>
        <taxon>Bacteria</taxon>
        <taxon>Pseudomonadati</taxon>
        <taxon>Pseudomonadota</taxon>
        <taxon>Gammaproteobacteria</taxon>
        <taxon>Chromatiales</taxon>
        <taxon>Chromatiaceae</taxon>
        <taxon>Thiocapsa</taxon>
    </lineage>
</organism>
<dbReference type="Proteomes" id="UP000274556">
    <property type="component" value="Unassembled WGS sequence"/>
</dbReference>
<dbReference type="Gene3D" id="3.10.290.30">
    <property type="entry name" value="MM3350-like"/>
    <property type="match status" value="1"/>
</dbReference>
<protein>
    <submittedName>
        <fullName evidence="3">PRiA4b ORF-3-like protein</fullName>
    </submittedName>
</protein>
<feature type="region of interest" description="Disordered" evidence="1">
    <location>
        <begin position="1"/>
        <end position="29"/>
    </location>
</feature>
<dbReference type="OrthoDB" id="9816539at2"/>
<accession>A0A495V4M2</accession>
<comment type="caution">
    <text evidence="3">The sequence shown here is derived from an EMBL/GenBank/DDBJ whole genome shotgun (WGS) entry which is preliminary data.</text>
</comment>
<dbReference type="EMBL" id="RBXL01000001">
    <property type="protein sequence ID" value="RKT44356.1"/>
    <property type="molecule type" value="Genomic_DNA"/>
</dbReference>
<dbReference type="Pfam" id="PF07929">
    <property type="entry name" value="PRiA4_ORF3"/>
    <property type="match status" value="1"/>
</dbReference>
<feature type="compositionally biased region" description="Basic and acidic residues" evidence="1">
    <location>
        <begin position="7"/>
        <end position="29"/>
    </location>
</feature>
<evidence type="ECO:0000313" key="3">
    <source>
        <dbReference type="EMBL" id="RKT44356.1"/>
    </source>
</evidence>
<proteinExistence type="predicted"/>
<dbReference type="SUPFAM" id="SSF159941">
    <property type="entry name" value="MM3350-like"/>
    <property type="match status" value="1"/>
</dbReference>
<name>A0A495V4M2_9GAMM</name>
<dbReference type="RefSeq" id="WP_120796804.1">
    <property type="nucleotide sequence ID" value="NZ_RBXL01000001.1"/>
</dbReference>
<dbReference type="InterPro" id="IPR012912">
    <property type="entry name" value="Plasmid_pRiA4b_Orf3-like"/>
</dbReference>
<feature type="domain" description="Plasmid pRiA4b Orf3-like" evidence="2">
    <location>
        <begin position="118"/>
        <end position="233"/>
    </location>
</feature>
<evidence type="ECO:0000313" key="4">
    <source>
        <dbReference type="Proteomes" id="UP000274556"/>
    </source>
</evidence>
<dbReference type="InterPro" id="IPR024047">
    <property type="entry name" value="MM3350-like_sf"/>
</dbReference>
<reference evidence="3 4" key="1">
    <citation type="submission" date="2018-10" db="EMBL/GenBank/DDBJ databases">
        <title>Genomic Encyclopedia of Archaeal and Bacterial Type Strains, Phase II (KMG-II): from individual species to whole genera.</title>
        <authorList>
            <person name="Goeker M."/>
        </authorList>
    </citation>
    <scope>NUCLEOTIDE SEQUENCE [LARGE SCALE GENOMIC DNA]</scope>
    <source>
        <strain evidence="3 4">DSM 235</strain>
    </source>
</reference>
<evidence type="ECO:0000256" key="1">
    <source>
        <dbReference type="SAM" id="MobiDB-lite"/>
    </source>
</evidence>
<gene>
    <name evidence="3" type="ORF">BDD21_1735</name>
</gene>
<dbReference type="AlphaFoldDB" id="A0A495V4M2"/>